<evidence type="ECO:0000256" key="10">
    <source>
        <dbReference type="ARBA" id="ARBA00038466"/>
    </source>
</evidence>
<gene>
    <name evidence="12" type="primary">RvY_08006-1</name>
    <name evidence="12" type="synonym">RvY_08006.1</name>
    <name evidence="12" type="ORF">RvY_08006</name>
</gene>
<dbReference type="Proteomes" id="UP000186922">
    <property type="component" value="Unassembled WGS sequence"/>
</dbReference>
<keyword evidence="5" id="KW-0808">Transferase</keyword>
<keyword evidence="4 11" id="KW-0328">Glycosyltransferase</keyword>
<keyword evidence="3" id="KW-0337">GPI-anchor biosynthesis</keyword>
<dbReference type="Pfam" id="PF03901">
    <property type="entry name" value="Glyco_transf_22"/>
    <property type="match status" value="1"/>
</dbReference>
<dbReference type="STRING" id="947166.A0A1D1VDJ5"/>
<feature type="transmembrane region" description="Helical" evidence="11">
    <location>
        <begin position="325"/>
        <end position="342"/>
    </location>
</feature>
<evidence type="ECO:0000256" key="3">
    <source>
        <dbReference type="ARBA" id="ARBA00022502"/>
    </source>
</evidence>
<keyword evidence="8 11" id="KW-1133">Transmembrane helix</keyword>
<proteinExistence type="inferred from homology"/>
<feature type="transmembrane region" description="Helical" evidence="11">
    <location>
        <begin position="221"/>
        <end position="240"/>
    </location>
</feature>
<dbReference type="PANTHER" id="PTHR22760">
    <property type="entry name" value="GLYCOSYLTRANSFERASE"/>
    <property type="match status" value="1"/>
</dbReference>
<keyword evidence="9 11" id="KW-0472">Membrane</keyword>
<evidence type="ECO:0000256" key="5">
    <source>
        <dbReference type="ARBA" id="ARBA00022679"/>
    </source>
</evidence>
<evidence type="ECO:0000256" key="7">
    <source>
        <dbReference type="ARBA" id="ARBA00022824"/>
    </source>
</evidence>
<evidence type="ECO:0000256" key="2">
    <source>
        <dbReference type="ARBA" id="ARBA00004687"/>
    </source>
</evidence>
<dbReference type="InterPro" id="IPR005599">
    <property type="entry name" value="GPI_mannosylTrfase"/>
</dbReference>
<comment type="subcellular location">
    <subcellularLocation>
        <location evidence="1 11">Endoplasmic reticulum membrane</location>
        <topology evidence="1 11">Multi-pass membrane protein</topology>
    </subcellularLocation>
</comment>
<accession>A0A1D1VDJ5</accession>
<name>A0A1D1VDJ5_RAMVA</name>
<evidence type="ECO:0000256" key="4">
    <source>
        <dbReference type="ARBA" id="ARBA00022676"/>
    </source>
</evidence>
<keyword evidence="7 11" id="KW-0256">Endoplasmic reticulum</keyword>
<feature type="transmembrane region" description="Helical" evidence="11">
    <location>
        <begin position="140"/>
        <end position="163"/>
    </location>
</feature>
<dbReference type="GO" id="GO:0005789">
    <property type="term" value="C:endoplasmic reticulum membrane"/>
    <property type="evidence" value="ECO:0007669"/>
    <property type="project" value="UniProtKB-SubCell"/>
</dbReference>
<keyword evidence="13" id="KW-1185">Reference proteome</keyword>
<evidence type="ECO:0000256" key="8">
    <source>
        <dbReference type="ARBA" id="ARBA00022989"/>
    </source>
</evidence>
<evidence type="ECO:0000256" key="9">
    <source>
        <dbReference type="ARBA" id="ARBA00023136"/>
    </source>
</evidence>
<evidence type="ECO:0000256" key="1">
    <source>
        <dbReference type="ARBA" id="ARBA00004477"/>
    </source>
</evidence>
<feature type="transmembrane region" description="Helical" evidence="11">
    <location>
        <begin position="301"/>
        <end position="319"/>
    </location>
</feature>
<reference evidence="12 13" key="1">
    <citation type="journal article" date="2016" name="Nat. Commun.">
        <title>Extremotolerant tardigrade genome and improved radiotolerance of human cultured cells by tardigrade-unique protein.</title>
        <authorList>
            <person name="Hashimoto T."/>
            <person name="Horikawa D.D."/>
            <person name="Saito Y."/>
            <person name="Kuwahara H."/>
            <person name="Kozuka-Hata H."/>
            <person name="Shin-I T."/>
            <person name="Minakuchi Y."/>
            <person name="Ohishi K."/>
            <person name="Motoyama A."/>
            <person name="Aizu T."/>
            <person name="Enomoto A."/>
            <person name="Kondo K."/>
            <person name="Tanaka S."/>
            <person name="Hara Y."/>
            <person name="Koshikawa S."/>
            <person name="Sagara H."/>
            <person name="Miura T."/>
            <person name="Yokobori S."/>
            <person name="Miyagawa K."/>
            <person name="Suzuki Y."/>
            <person name="Kubo T."/>
            <person name="Oyama M."/>
            <person name="Kohara Y."/>
            <person name="Fujiyama A."/>
            <person name="Arakawa K."/>
            <person name="Katayama T."/>
            <person name="Toyoda A."/>
            <person name="Kunieda T."/>
        </authorList>
    </citation>
    <scope>NUCLEOTIDE SEQUENCE [LARGE SCALE GENOMIC DNA]</scope>
    <source>
        <strain evidence="12 13">YOKOZUNA-1</strain>
    </source>
</reference>
<organism evidence="12 13">
    <name type="scientific">Ramazzottius varieornatus</name>
    <name type="common">Water bear</name>
    <name type="synonym">Tardigrade</name>
    <dbReference type="NCBI Taxonomy" id="947166"/>
    <lineage>
        <taxon>Eukaryota</taxon>
        <taxon>Metazoa</taxon>
        <taxon>Ecdysozoa</taxon>
        <taxon>Tardigrada</taxon>
        <taxon>Eutardigrada</taxon>
        <taxon>Parachela</taxon>
        <taxon>Hypsibioidea</taxon>
        <taxon>Ramazzottiidae</taxon>
        <taxon>Ramazzottius</taxon>
    </lineage>
</organism>
<comment type="caution">
    <text evidence="12">The sequence shown here is derived from an EMBL/GenBank/DDBJ whole genome shotgun (WGS) entry which is preliminary data.</text>
</comment>
<dbReference type="AlphaFoldDB" id="A0A1D1VDJ5"/>
<evidence type="ECO:0000313" key="13">
    <source>
        <dbReference type="Proteomes" id="UP000186922"/>
    </source>
</evidence>
<dbReference type="PANTHER" id="PTHR22760:SF3">
    <property type="entry name" value="GPI MANNOSYLTRANSFERASE 4"/>
    <property type="match status" value="1"/>
</dbReference>
<dbReference type="EMBL" id="BDGG01000003">
    <property type="protein sequence ID" value="GAU96578.1"/>
    <property type="molecule type" value="Genomic_DNA"/>
</dbReference>
<comment type="pathway">
    <text evidence="2">Glycolipid biosynthesis; glycosylphosphatidylinositol-anchor biosynthesis.</text>
</comment>
<dbReference type="GO" id="GO:0000026">
    <property type="term" value="F:alpha-1,2-mannosyltransferase activity"/>
    <property type="evidence" value="ECO:0007669"/>
    <property type="project" value="TreeGrafter"/>
</dbReference>
<evidence type="ECO:0000256" key="6">
    <source>
        <dbReference type="ARBA" id="ARBA00022692"/>
    </source>
</evidence>
<dbReference type="OrthoDB" id="10066429at2759"/>
<feature type="transmembrane region" description="Helical" evidence="11">
    <location>
        <begin position="349"/>
        <end position="369"/>
    </location>
</feature>
<feature type="transmembrane region" description="Helical" evidence="11">
    <location>
        <begin position="183"/>
        <end position="209"/>
    </location>
</feature>
<dbReference type="EC" id="2.4.1.-" evidence="11"/>
<dbReference type="GO" id="GO:0006506">
    <property type="term" value="P:GPI anchor biosynthetic process"/>
    <property type="evidence" value="ECO:0007669"/>
    <property type="project" value="UniProtKB-KW"/>
</dbReference>
<comment type="similarity">
    <text evidence="10">Belongs to the glycosyltransferase 22 family. PIGZ subfamily.</text>
</comment>
<sequence>MVNIPITRNLFLQGCFWITLEIAALFQTGYIHPDEFFQNPEIMAGDIFNVTHYRAWEFDPVNSLRTITIPYLTTGIPFDFTLLVSRYLRVSVPSYFMLVISRIILFFLRVLLWWFLPEISVKAKSRQRSRALDLCFRTSYLEFIFLSRTFSNSVETFLFAWLLYLVCRSTLYGQMSQRSAAKWIGIVSAAGIFNRPTFLAFGTIPWLLVLARYQVKNVVRGVTAGLLTCAVFIAVDSLYFGRFVVTPYQFFLYNINPKNNEVHGLHPRYFHLTVSMPQLFGPMLFALLFPSLRQKLREEKSYIFFLIILVPLFLISMIPHQEPRFLLPLMIPMFILLADIVWNCSPLKAIWIAFNLIAGFFFGFVHQGGVIPSLSTAQRTLTTQPEVHVAYYQTYIVPQFPLLLPRHESERFVNIGMSDHVKHEHVAELLERKTRERTVYLFMPAVIDVMEVSPPGSRGYLWKRFCPHWSFEAQPDYRKLWKKPEQLCLNMWRFNPSEVRRDRLQWLPLSSS</sequence>
<evidence type="ECO:0000313" key="12">
    <source>
        <dbReference type="EMBL" id="GAU96578.1"/>
    </source>
</evidence>
<evidence type="ECO:0000256" key="11">
    <source>
        <dbReference type="RuleBase" id="RU363075"/>
    </source>
</evidence>
<feature type="transmembrane region" description="Helical" evidence="11">
    <location>
        <begin position="269"/>
        <end position="289"/>
    </location>
</feature>
<protein>
    <recommendedName>
        <fullName evidence="11">Mannosyltransferase</fullName>
        <ecNumber evidence="11">2.4.1.-</ecNumber>
    </recommendedName>
</protein>
<keyword evidence="6 11" id="KW-0812">Transmembrane</keyword>
<feature type="transmembrane region" description="Helical" evidence="11">
    <location>
        <begin position="95"/>
        <end position="119"/>
    </location>
</feature>